<keyword evidence="1" id="KW-0472">Membrane</keyword>
<comment type="caution">
    <text evidence="2">The sequence shown here is derived from an EMBL/GenBank/DDBJ whole genome shotgun (WGS) entry which is preliminary data.</text>
</comment>
<accession>A0A9R1CAD8</accession>
<dbReference type="Proteomes" id="UP000825483">
    <property type="component" value="Unassembled WGS sequence"/>
</dbReference>
<evidence type="ECO:0000256" key="1">
    <source>
        <dbReference type="SAM" id="Phobius"/>
    </source>
</evidence>
<protein>
    <recommendedName>
        <fullName evidence="4">Lipoprotein</fullName>
    </recommendedName>
</protein>
<evidence type="ECO:0008006" key="4">
    <source>
        <dbReference type="Google" id="ProtNLM"/>
    </source>
</evidence>
<gene>
    <name evidence="2" type="ORF">PRLR5076_18740</name>
</gene>
<evidence type="ECO:0000313" key="3">
    <source>
        <dbReference type="Proteomes" id="UP000825483"/>
    </source>
</evidence>
<evidence type="ECO:0000313" key="2">
    <source>
        <dbReference type="EMBL" id="GJG59023.1"/>
    </source>
</evidence>
<feature type="transmembrane region" description="Helical" evidence="1">
    <location>
        <begin position="41"/>
        <end position="61"/>
    </location>
</feature>
<dbReference type="PROSITE" id="PS51257">
    <property type="entry name" value="PROKAR_LIPOPROTEIN"/>
    <property type="match status" value="1"/>
</dbReference>
<organism evidence="2 3">
    <name type="scientific">Prevotella lacticifex</name>
    <dbReference type="NCBI Taxonomy" id="2854755"/>
    <lineage>
        <taxon>Bacteria</taxon>
        <taxon>Pseudomonadati</taxon>
        <taxon>Bacteroidota</taxon>
        <taxon>Bacteroidia</taxon>
        <taxon>Bacteroidales</taxon>
        <taxon>Prevotellaceae</taxon>
        <taxon>Prevotella</taxon>
    </lineage>
</organism>
<proteinExistence type="predicted"/>
<dbReference type="GeneID" id="72466935"/>
<dbReference type="AlphaFoldDB" id="A0A9R1CAD8"/>
<dbReference type="RefSeq" id="WP_223928965.1">
    <property type="nucleotide sequence ID" value="NZ_BPTU01000001.1"/>
</dbReference>
<dbReference type="EMBL" id="BPUB01000002">
    <property type="protein sequence ID" value="GJG59023.1"/>
    <property type="molecule type" value="Genomic_DNA"/>
</dbReference>
<feature type="transmembrane region" description="Helical" evidence="1">
    <location>
        <begin position="12"/>
        <end position="35"/>
    </location>
</feature>
<keyword evidence="1" id="KW-0812">Transmembrane</keyword>
<keyword evidence="3" id="KW-1185">Reference proteome</keyword>
<keyword evidence="1" id="KW-1133">Transmembrane helix</keyword>
<sequence>MKKNITIFFTEDIASAIIAVIIFGCVSSMTVAHFINGTRGMGLFLELCLVACAWCLIKAVYKENKKTYILKNQKGK</sequence>
<reference evidence="2" key="1">
    <citation type="journal article" date="2022" name="Int. J. Syst. Evol. Microbiol.">
        <title>Prevotella lacticifex sp. nov., isolated from the rumen of cows.</title>
        <authorList>
            <person name="Shinkai T."/>
            <person name="Ikeyama N."/>
            <person name="Kumagai M."/>
            <person name="Ohmori H."/>
            <person name="Sakamoto M."/>
            <person name="Ohkuma M."/>
            <person name="Mitsumori M."/>
        </authorList>
    </citation>
    <scope>NUCLEOTIDE SEQUENCE</scope>
    <source>
        <strain evidence="2">R5076</strain>
    </source>
</reference>
<name>A0A9R1CAD8_9BACT</name>